<reference evidence="7 8" key="1">
    <citation type="submission" date="2019-07" db="EMBL/GenBank/DDBJ databases">
        <title>Diversity of Bacteria from Kongsfjorden, Arctic.</title>
        <authorList>
            <person name="Yu Y."/>
        </authorList>
    </citation>
    <scope>NUCLEOTIDE SEQUENCE [LARGE SCALE GENOMIC DNA]</scope>
    <source>
        <strain evidence="7 8">SM1923</strain>
    </source>
</reference>
<evidence type="ECO:0000256" key="3">
    <source>
        <dbReference type="ARBA" id="ARBA00022679"/>
    </source>
</evidence>
<dbReference type="SUPFAM" id="SSF53335">
    <property type="entry name" value="S-adenosyl-L-methionine-dependent methyltransferases"/>
    <property type="match status" value="1"/>
</dbReference>
<evidence type="ECO:0000256" key="4">
    <source>
        <dbReference type="ARBA" id="ARBA00022691"/>
    </source>
</evidence>
<proteinExistence type="inferred from homology"/>
<dbReference type="CDD" id="cd02440">
    <property type="entry name" value="AdoMet_MTases"/>
    <property type="match status" value="1"/>
</dbReference>
<evidence type="ECO:0000256" key="1">
    <source>
        <dbReference type="ARBA" id="ARBA00010815"/>
    </source>
</evidence>
<keyword evidence="4" id="KW-0949">S-adenosyl-L-methionine</keyword>
<protein>
    <submittedName>
        <fullName evidence="7">Class I SAM-dependent methyltransferase</fullName>
    </submittedName>
</protein>
<dbReference type="InterPro" id="IPR029063">
    <property type="entry name" value="SAM-dependent_MTases_sf"/>
</dbReference>
<keyword evidence="5" id="KW-0443">Lipid metabolism</keyword>
<comment type="caution">
    <text evidence="7">The sequence shown here is derived from an EMBL/GenBank/DDBJ whole genome shotgun (WGS) entry which is preliminary data.</text>
</comment>
<name>A0A558HEW4_9GAMM</name>
<dbReference type="PIRSF" id="PIRSF003085">
    <property type="entry name" value="CMAS"/>
    <property type="match status" value="1"/>
</dbReference>
<evidence type="ECO:0000313" key="7">
    <source>
        <dbReference type="EMBL" id="TVU67672.1"/>
    </source>
</evidence>
<dbReference type="EMBL" id="VNFH01000013">
    <property type="protein sequence ID" value="TVU67672.1"/>
    <property type="molecule type" value="Genomic_DNA"/>
</dbReference>
<sequence length="427" mass="48105">MSHFESVPPRPSTTRLSTDRLTRLLRPRLLRMLDSLEGGTLTVLEGHECHMLGKGGPRNVTLRINDSRAWRRMALGGTVAAAEAYMDGQWEADDLVGLIRLFAFNLEQVNSSVDSGTSRFSKWALSVAYALARNTLQGSKRNISAHYDLGNDLFTLFLDNEHRMYSSAVFPHPEASLEEASAHKLERLFDMLELGPDHHLLEIGTGWGGLALHAAKTRGCRVTTTTISDEQHAYTAKRIAEEGLGDRITLLKQDYRALEGRFDRIVSVEMIEAVGHQYLPTYLKTLERLLTHDGLIALQAITIRDQRFAAARREMDFIKRYIFPGGFLPSHGAILTAMQRDTQLNLLQLEDIGLHYAATLKAWGERFESRLGEVYAQGYDERFVRMWRYYLAYCEGGFRERTIGTCQLLMGGPGARPAQVGLTDWNA</sequence>
<dbReference type="STRING" id="553385.GCA_000591415_02891"/>
<dbReference type="RefSeq" id="WP_144728044.1">
    <property type="nucleotide sequence ID" value="NZ_CAWOWR010000033.1"/>
</dbReference>
<keyword evidence="2 7" id="KW-0489">Methyltransferase</keyword>
<dbReference type="OrthoDB" id="9782855at2"/>
<organism evidence="7 8">
    <name type="scientific">Cobetia crustatorum</name>
    <dbReference type="NCBI Taxonomy" id="553385"/>
    <lineage>
        <taxon>Bacteria</taxon>
        <taxon>Pseudomonadati</taxon>
        <taxon>Pseudomonadota</taxon>
        <taxon>Gammaproteobacteria</taxon>
        <taxon>Oceanospirillales</taxon>
        <taxon>Halomonadaceae</taxon>
        <taxon>Cobetia</taxon>
    </lineage>
</organism>
<dbReference type="GO" id="GO:0032259">
    <property type="term" value="P:methylation"/>
    <property type="evidence" value="ECO:0007669"/>
    <property type="project" value="UniProtKB-KW"/>
</dbReference>
<dbReference type="Proteomes" id="UP000319941">
    <property type="component" value="Unassembled WGS sequence"/>
</dbReference>
<dbReference type="GO" id="GO:0008168">
    <property type="term" value="F:methyltransferase activity"/>
    <property type="evidence" value="ECO:0007669"/>
    <property type="project" value="UniProtKB-KW"/>
</dbReference>
<evidence type="ECO:0000256" key="5">
    <source>
        <dbReference type="ARBA" id="ARBA00023098"/>
    </source>
</evidence>
<gene>
    <name evidence="7" type="ORF">FQP86_16190</name>
</gene>
<dbReference type="InterPro" id="IPR003333">
    <property type="entry name" value="CMAS"/>
</dbReference>
<comment type="similarity">
    <text evidence="1">Belongs to the CFA/CMAS family.</text>
</comment>
<accession>A0A558HEW4</accession>
<dbReference type="GO" id="GO:0008610">
    <property type="term" value="P:lipid biosynthetic process"/>
    <property type="evidence" value="ECO:0007669"/>
    <property type="project" value="InterPro"/>
</dbReference>
<keyword evidence="3 7" id="KW-0808">Transferase</keyword>
<dbReference type="Gene3D" id="3.40.50.150">
    <property type="entry name" value="Vaccinia Virus protein VP39"/>
    <property type="match status" value="1"/>
</dbReference>
<dbReference type="AlphaFoldDB" id="A0A558HEW4"/>
<evidence type="ECO:0000256" key="2">
    <source>
        <dbReference type="ARBA" id="ARBA00022603"/>
    </source>
</evidence>
<evidence type="ECO:0000256" key="6">
    <source>
        <dbReference type="PIRSR" id="PIRSR003085-1"/>
    </source>
</evidence>
<dbReference type="PANTHER" id="PTHR43667:SF2">
    <property type="entry name" value="FATTY ACID C-METHYL TRANSFERASE"/>
    <property type="match status" value="1"/>
</dbReference>
<dbReference type="PANTHER" id="PTHR43667">
    <property type="entry name" value="CYCLOPROPANE-FATTY-ACYL-PHOSPHOLIPID SYNTHASE"/>
    <property type="match status" value="1"/>
</dbReference>
<feature type="active site" evidence="6">
    <location>
        <position position="394"/>
    </location>
</feature>
<dbReference type="Pfam" id="PF02353">
    <property type="entry name" value="CMAS"/>
    <property type="match status" value="1"/>
</dbReference>
<keyword evidence="8" id="KW-1185">Reference proteome</keyword>
<evidence type="ECO:0000313" key="8">
    <source>
        <dbReference type="Proteomes" id="UP000319941"/>
    </source>
</evidence>
<dbReference type="InterPro" id="IPR050723">
    <property type="entry name" value="CFA/CMAS"/>
</dbReference>